<dbReference type="Gene3D" id="1.10.3720.10">
    <property type="entry name" value="MetI-like"/>
    <property type="match status" value="1"/>
</dbReference>
<feature type="transmembrane region" description="Helical" evidence="7">
    <location>
        <begin position="85"/>
        <end position="111"/>
    </location>
</feature>
<dbReference type="GO" id="GO:0055085">
    <property type="term" value="P:transmembrane transport"/>
    <property type="evidence" value="ECO:0007669"/>
    <property type="project" value="InterPro"/>
</dbReference>
<dbReference type="InterPro" id="IPR000515">
    <property type="entry name" value="MetI-like"/>
</dbReference>
<feature type="transmembrane region" description="Helical" evidence="7">
    <location>
        <begin position="132"/>
        <end position="155"/>
    </location>
</feature>
<evidence type="ECO:0000313" key="9">
    <source>
        <dbReference type="EMBL" id="KKB09312.1"/>
    </source>
</evidence>
<dbReference type="PROSITE" id="PS50928">
    <property type="entry name" value="ABC_TM1"/>
    <property type="match status" value="1"/>
</dbReference>
<gene>
    <name evidence="9" type="ORF">VE26_04940</name>
</gene>
<evidence type="ECO:0000256" key="1">
    <source>
        <dbReference type="ARBA" id="ARBA00004651"/>
    </source>
</evidence>
<dbReference type="RefSeq" id="WP_046104004.1">
    <property type="nucleotide sequence ID" value="NZ_JZEY01000054.1"/>
</dbReference>
<keyword evidence="5 7" id="KW-1133">Transmembrane helix</keyword>
<name>A0A0F5FM88_9HYPH</name>
<evidence type="ECO:0000256" key="4">
    <source>
        <dbReference type="ARBA" id="ARBA00022692"/>
    </source>
</evidence>
<evidence type="ECO:0000256" key="2">
    <source>
        <dbReference type="ARBA" id="ARBA00022448"/>
    </source>
</evidence>
<dbReference type="InterPro" id="IPR050366">
    <property type="entry name" value="BP-dependent_transpt_permease"/>
</dbReference>
<dbReference type="SUPFAM" id="SSF161098">
    <property type="entry name" value="MetI-like"/>
    <property type="match status" value="1"/>
</dbReference>
<dbReference type="STRING" id="429727.VE26_04940"/>
<dbReference type="PANTHER" id="PTHR43386">
    <property type="entry name" value="OLIGOPEPTIDE TRANSPORT SYSTEM PERMEASE PROTEIN APPC"/>
    <property type="match status" value="1"/>
</dbReference>
<dbReference type="CDD" id="cd06261">
    <property type="entry name" value="TM_PBP2"/>
    <property type="match status" value="1"/>
</dbReference>
<reference evidence="9 10" key="1">
    <citation type="submission" date="2015-03" db="EMBL/GenBank/DDBJ databases">
        <authorList>
            <person name="Hassan Y."/>
            <person name="Lepp D."/>
            <person name="Li X.-Z."/>
            <person name="Zhou T."/>
        </authorList>
    </citation>
    <scope>NUCLEOTIDE SEQUENCE [LARGE SCALE GENOMIC DNA]</scope>
    <source>
        <strain evidence="9 10">IPL18</strain>
    </source>
</reference>
<dbReference type="AlphaFoldDB" id="A0A0F5FM88"/>
<dbReference type="Proteomes" id="UP000033649">
    <property type="component" value="Unassembled WGS sequence"/>
</dbReference>
<comment type="subcellular location">
    <subcellularLocation>
        <location evidence="1 7">Cell membrane</location>
        <topology evidence="1 7">Multi-pass membrane protein</topology>
    </subcellularLocation>
</comment>
<feature type="transmembrane region" description="Helical" evidence="7">
    <location>
        <begin position="21"/>
        <end position="44"/>
    </location>
</feature>
<comment type="similarity">
    <text evidence="7">Belongs to the binding-protein-dependent transport system permease family.</text>
</comment>
<evidence type="ECO:0000313" key="10">
    <source>
        <dbReference type="Proteomes" id="UP000033649"/>
    </source>
</evidence>
<dbReference type="EMBL" id="JZEY01000054">
    <property type="protein sequence ID" value="KKB09312.1"/>
    <property type="molecule type" value="Genomic_DNA"/>
</dbReference>
<evidence type="ECO:0000259" key="8">
    <source>
        <dbReference type="PROSITE" id="PS50928"/>
    </source>
</evidence>
<dbReference type="PANTHER" id="PTHR43386:SF23">
    <property type="entry name" value="ABC TRANSPORTER"/>
    <property type="match status" value="1"/>
</dbReference>
<keyword evidence="6 7" id="KW-0472">Membrane</keyword>
<accession>A0A0F5FM88</accession>
<organism evidence="9 10">
    <name type="scientific">Devosia chinhatensis</name>
    <dbReference type="NCBI Taxonomy" id="429727"/>
    <lineage>
        <taxon>Bacteria</taxon>
        <taxon>Pseudomonadati</taxon>
        <taxon>Pseudomonadota</taxon>
        <taxon>Alphaproteobacteria</taxon>
        <taxon>Hyphomicrobiales</taxon>
        <taxon>Devosiaceae</taxon>
        <taxon>Devosia</taxon>
    </lineage>
</organism>
<evidence type="ECO:0000256" key="3">
    <source>
        <dbReference type="ARBA" id="ARBA00022475"/>
    </source>
</evidence>
<dbReference type="OrthoDB" id="9783218at2"/>
<keyword evidence="4 7" id="KW-0812">Transmembrane</keyword>
<dbReference type="PATRIC" id="fig|429727.3.peg.1027"/>
<keyword evidence="2 7" id="KW-0813">Transport</keyword>
<feature type="domain" description="ABC transmembrane type-1" evidence="8">
    <location>
        <begin position="83"/>
        <end position="273"/>
    </location>
</feature>
<dbReference type="Pfam" id="PF00528">
    <property type="entry name" value="BPD_transp_1"/>
    <property type="match status" value="1"/>
</dbReference>
<evidence type="ECO:0000256" key="6">
    <source>
        <dbReference type="ARBA" id="ARBA00023136"/>
    </source>
</evidence>
<keyword evidence="3" id="KW-1003">Cell membrane</keyword>
<evidence type="ECO:0000256" key="5">
    <source>
        <dbReference type="ARBA" id="ARBA00022989"/>
    </source>
</evidence>
<sequence length="287" mass="31124">MSEAIDVIPVQTRAPWLNNRLMTLAAAMVGGLIILGVVSGSWLFGTVGIDADFSTRLAIPSWTHWFGTDQLGHDMFARTVHGLTISLWVGLIASAISVVIAAALAIFATTCGRWADALVAFLVDAAMGLPHLVLLILISFALGGGTTAVIVAVAITHWPRLTRILRAEILQLRHADYIIAARRMGKSWTFIGFQHFLPHLWPQLLVGLVLLFPHAILHEAGLTFIGFGLEPSKPAIGILLSDAMRYLMAGKWWLGLFPGLCLLAIVLCFDAIGNGLRLLADPRQEQL</sequence>
<proteinExistence type="inferred from homology"/>
<keyword evidence="10" id="KW-1185">Reference proteome</keyword>
<feature type="transmembrane region" description="Helical" evidence="7">
    <location>
        <begin position="250"/>
        <end position="272"/>
    </location>
</feature>
<comment type="caution">
    <text evidence="9">The sequence shown here is derived from an EMBL/GenBank/DDBJ whole genome shotgun (WGS) entry which is preliminary data.</text>
</comment>
<evidence type="ECO:0000256" key="7">
    <source>
        <dbReference type="RuleBase" id="RU363032"/>
    </source>
</evidence>
<protein>
    <submittedName>
        <fullName evidence="9">Peptide ABC transporter permease</fullName>
    </submittedName>
</protein>
<dbReference type="GO" id="GO:0005886">
    <property type="term" value="C:plasma membrane"/>
    <property type="evidence" value="ECO:0007669"/>
    <property type="project" value="UniProtKB-SubCell"/>
</dbReference>
<dbReference type="InterPro" id="IPR035906">
    <property type="entry name" value="MetI-like_sf"/>
</dbReference>